<dbReference type="EMBL" id="JAVIJP010000080">
    <property type="protein sequence ID" value="KAL3618525.1"/>
    <property type="molecule type" value="Genomic_DNA"/>
</dbReference>
<evidence type="ECO:0000313" key="2">
    <source>
        <dbReference type="EMBL" id="KAL3618525.1"/>
    </source>
</evidence>
<dbReference type="PANTHER" id="PTHR47723:SF22">
    <property type="entry name" value="RNASE H TYPE-1 DOMAIN-CONTAINING PROTEIN"/>
    <property type="match status" value="1"/>
</dbReference>
<dbReference type="InterPro" id="IPR044730">
    <property type="entry name" value="RNase_H-like_dom_plant"/>
</dbReference>
<accession>A0ABD3BM41</accession>
<reference evidence="3" key="1">
    <citation type="journal article" date="2024" name="IScience">
        <title>Strigolactones Initiate the Formation of Haustorium-like Structures in Castilleja.</title>
        <authorList>
            <person name="Buerger M."/>
            <person name="Peterson D."/>
            <person name="Chory J."/>
        </authorList>
    </citation>
    <scope>NUCLEOTIDE SEQUENCE [LARGE SCALE GENOMIC DNA]</scope>
</reference>
<protein>
    <recommendedName>
        <fullName evidence="1">RNase H type-1 domain-containing protein</fullName>
    </recommendedName>
</protein>
<feature type="domain" description="RNase H type-1" evidence="1">
    <location>
        <begin position="20"/>
        <end position="149"/>
    </location>
</feature>
<dbReference type="CDD" id="cd06222">
    <property type="entry name" value="RNase_H_like"/>
    <property type="match status" value="1"/>
</dbReference>
<evidence type="ECO:0000259" key="1">
    <source>
        <dbReference type="Pfam" id="PF13456"/>
    </source>
</evidence>
<organism evidence="2 3">
    <name type="scientific">Castilleja foliolosa</name>
    <dbReference type="NCBI Taxonomy" id="1961234"/>
    <lineage>
        <taxon>Eukaryota</taxon>
        <taxon>Viridiplantae</taxon>
        <taxon>Streptophyta</taxon>
        <taxon>Embryophyta</taxon>
        <taxon>Tracheophyta</taxon>
        <taxon>Spermatophyta</taxon>
        <taxon>Magnoliopsida</taxon>
        <taxon>eudicotyledons</taxon>
        <taxon>Gunneridae</taxon>
        <taxon>Pentapetalae</taxon>
        <taxon>asterids</taxon>
        <taxon>lamiids</taxon>
        <taxon>Lamiales</taxon>
        <taxon>Orobanchaceae</taxon>
        <taxon>Pedicularideae</taxon>
        <taxon>Castillejinae</taxon>
        <taxon>Castilleja</taxon>
    </lineage>
</organism>
<proteinExistence type="predicted"/>
<dbReference type="PANTHER" id="PTHR47723">
    <property type="entry name" value="OS05G0353850 PROTEIN"/>
    <property type="match status" value="1"/>
</dbReference>
<dbReference type="InterPro" id="IPR053151">
    <property type="entry name" value="RNase_H-like"/>
</dbReference>
<dbReference type="Proteomes" id="UP001632038">
    <property type="component" value="Unassembled WGS sequence"/>
</dbReference>
<evidence type="ECO:0000313" key="3">
    <source>
        <dbReference type="Proteomes" id="UP001632038"/>
    </source>
</evidence>
<dbReference type="InterPro" id="IPR012337">
    <property type="entry name" value="RNaseH-like_sf"/>
</dbReference>
<comment type="caution">
    <text evidence="2">The sequence shown here is derived from an EMBL/GenBank/DDBJ whole genome shotgun (WGS) entry which is preliminary data.</text>
</comment>
<keyword evidence="3" id="KW-1185">Reference proteome</keyword>
<dbReference type="Gene3D" id="3.30.420.10">
    <property type="entry name" value="Ribonuclease H-like superfamily/Ribonuclease H"/>
    <property type="match status" value="1"/>
</dbReference>
<dbReference type="SUPFAM" id="SSF53098">
    <property type="entry name" value="Ribonuclease H-like"/>
    <property type="match status" value="1"/>
</dbReference>
<dbReference type="InterPro" id="IPR036397">
    <property type="entry name" value="RNaseH_sf"/>
</dbReference>
<sequence length="192" mass="21806">MGAKKLKWDMPPMRLLKFNVDASCVNREDGEGYKAGVGGILRDYEGEMVLSVKASMLASIAHHAEAEFYAVQLALEVLLENNRNVLNTIIETDSEEVFKKLSNPMILDSEFNSKHKIINKILAMRPTNTKLLVSHVKRQCNEIADKLAADGVLLPEGEKVLYYNTLDMGDEYVKKIYDEKRGFLHTRRARTF</sequence>
<dbReference type="Pfam" id="PF13456">
    <property type="entry name" value="RVT_3"/>
    <property type="match status" value="1"/>
</dbReference>
<dbReference type="AlphaFoldDB" id="A0ABD3BM41"/>
<dbReference type="InterPro" id="IPR002156">
    <property type="entry name" value="RNaseH_domain"/>
</dbReference>
<gene>
    <name evidence="2" type="ORF">CASFOL_037607</name>
</gene>
<name>A0ABD3BM41_9LAMI</name>